<dbReference type="AlphaFoldDB" id="L0A135"/>
<keyword evidence="2" id="KW-1185">Reference proteome</keyword>
<name>L0A135_DEIPD</name>
<accession>L0A135</accession>
<dbReference type="KEGG" id="dpd:Deipe_1162"/>
<sequence>MCGRVNGNFHPTYFRSMFGMLLSPEWPGASAKAGGYVTIVT</sequence>
<reference evidence="2" key="1">
    <citation type="submission" date="2012-03" db="EMBL/GenBank/DDBJ databases">
        <title>Complete sequence of chromosome of Deinococcus peraridilitoris DSM 19664.</title>
        <authorList>
            <person name="Lucas S."/>
            <person name="Copeland A."/>
            <person name="Lapidus A."/>
            <person name="Glavina del Rio T."/>
            <person name="Dalin E."/>
            <person name="Tice H."/>
            <person name="Bruce D."/>
            <person name="Goodwin L."/>
            <person name="Pitluck S."/>
            <person name="Peters L."/>
            <person name="Mikhailova N."/>
            <person name="Lu M."/>
            <person name="Kyrpides N."/>
            <person name="Mavromatis K."/>
            <person name="Ivanova N."/>
            <person name="Brettin T."/>
            <person name="Detter J.C."/>
            <person name="Han C."/>
            <person name="Larimer F."/>
            <person name="Land M."/>
            <person name="Hauser L."/>
            <person name="Markowitz V."/>
            <person name="Cheng J.-F."/>
            <person name="Hugenholtz P."/>
            <person name="Woyke T."/>
            <person name="Wu D."/>
            <person name="Pukall R."/>
            <person name="Steenblock K."/>
            <person name="Brambilla E."/>
            <person name="Klenk H.-P."/>
            <person name="Eisen J.A."/>
        </authorList>
    </citation>
    <scope>NUCLEOTIDE SEQUENCE [LARGE SCALE GENOMIC DNA]</scope>
    <source>
        <strain evidence="2">DSM 19664 / LMG 22246 / CIP 109416 / KR-200</strain>
    </source>
</reference>
<dbReference type="Proteomes" id="UP000010467">
    <property type="component" value="Chromosome"/>
</dbReference>
<protein>
    <submittedName>
        <fullName evidence="1">Uncharacterized protein</fullName>
    </submittedName>
</protein>
<dbReference type="HOGENOM" id="CLU_3268938_0_0_0"/>
<dbReference type="PATRIC" id="fig|937777.3.peg.1164"/>
<organism evidence="1 2">
    <name type="scientific">Deinococcus peraridilitoris (strain DSM 19664 / LMG 22246 / CIP 109416 / KR-200)</name>
    <dbReference type="NCBI Taxonomy" id="937777"/>
    <lineage>
        <taxon>Bacteria</taxon>
        <taxon>Thermotogati</taxon>
        <taxon>Deinococcota</taxon>
        <taxon>Deinococci</taxon>
        <taxon>Deinococcales</taxon>
        <taxon>Deinococcaceae</taxon>
        <taxon>Deinococcus</taxon>
    </lineage>
</organism>
<dbReference type="EMBL" id="CP003382">
    <property type="protein sequence ID" value="AFZ66720.1"/>
    <property type="molecule type" value="Genomic_DNA"/>
</dbReference>
<evidence type="ECO:0000313" key="1">
    <source>
        <dbReference type="EMBL" id="AFZ66720.1"/>
    </source>
</evidence>
<gene>
    <name evidence="1" type="ordered locus">Deipe_1162</name>
</gene>
<evidence type="ECO:0000313" key="2">
    <source>
        <dbReference type="Proteomes" id="UP000010467"/>
    </source>
</evidence>
<proteinExistence type="predicted"/>